<dbReference type="RefSeq" id="WP_189203089.1">
    <property type="nucleotide sequence ID" value="NZ_BMQQ01000016.1"/>
</dbReference>
<comment type="caution">
    <text evidence="1">The sequence shown here is derived from an EMBL/GenBank/DDBJ whole genome shotgun (WGS) entry which is preliminary data.</text>
</comment>
<organism evidence="1 2">
    <name type="scientific">Streptomyces purpureus</name>
    <dbReference type="NCBI Taxonomy" id="1951"/>
    <lineage>
        <taxon>Bacteria</taxon>
        <taxon>Bacillati</taxon>
        <taxon>Actinomycetota</taxon>
        <taxon>Actinomycetes</taxon>
        <taxon>Kitasatosporales</taxon>
        <taxon>Streptomycetaceae</taxon>
        <taxon>Streptomyces</taxon>
    </lineage>
</organism>
<reference evidence="1" key="2">
    <citation type="submission" date="2020-09" db="EMBL/GenBank/DDBJ databases">
        <authorList>
            <person name="Sun Q."/>
            <person name="Ohkuma M."/>
        </authorList>
    </citation>
    <scope>NUCLEOTIDE SEQUENCE</scope>
    <source>
        <strain evidence="1">JCM 3172</strain>
    </source>
</reference>
<dbReference type="Proteomes" id="UP000619486">
    <property type="component" value="Unassembled WGS sequence"/>
</dbReference>
<reference evidence="1" key="1">
    <citation type="journal article" date="2014" name="Int. J. Syst. Evol. Microbiol.">
        <title>Complete genome sequence of Corynebacterium casei LMG S-19264T (=DSM 44701T), isolated from a smear-ripened cheese.</title>
        <authorList>
            <consortium name="US DOE Joint Genome Institute (JGI-PGF)"/>
            <person name="Walter F."/>
            <person name="Albersmeier A."/>
            <person name="Kalinowski J."/>
            <person name="Ruckert C."/>
        </authorList>
    </citation>
    <scope>NUCLEOTIDE SEQUENCE</scope>
    <source>
        <strain evidence="1">JCM 3172</strain>
    </source>
</reference>
<proteinExistence type="predicted"/>
<protein>
    <submittedName>
        <fullName evidence="1">Uncharacterized protein</fullName>
    </submittedName>
</protein>
<dbReference type="AlphaFoldDB" id="A0A918H9M8"/>
<keyword evidence="2" id="KW-1185">Reference proteome</keyword>
<sequence length="93" mass="9844">MSITLPTNIPTGDRRTYRVVFTASLPPAPVALVLVDRDGDVWRQAGVTAEGEPHMVCDSPQAPEDAGEGPSYPWTPSAIVVWFGPVRTLGGAA</sequence>
<gene>
    <name evidence="1" type="ORF">GCM10014713_41720</name>
</gene>
<accession>A0A918H9M8</accession>
<name>A0A918H9M8_9ACTN</name>
<evidence type="ECO:0000313" key="1">
    <source>
        <dbReference type="EMBL" id="GGT43658.1"/>
    </source>
</evidence>
<evidence type="ECO:0000313" key="2">
    <source>
        <dbReference type="Proteomes" id="UP000619486"/>
    </source>
</evidence>
<dbReference type="EMBL" id="BMQQ01000016">
    <property type="protein sequence ID" value="GGT43658.1"/>
    <property type="molecule type" value="Genomic_DNA"/>
</dbReference>